<dbReference type="PANTHER" id="PTHR23023">
    <property type="entry name" value="DIMETHYLANILINE MONOOXYGENASE"/>
    <property type="match status" value="1"/>
</dbReference>
<dbReference type="GO" id="GO:0004499">
    <property type="term" value="F:N,N-dimethylaniline monooxygenase activity"/>
    <property type="evidence" value="ECO:0007669"/>
    <property type="project" value="InterPro"/>
</dbReference>
<dbReference type="GO" id="GO:0050660">
    <property type="term" value="F:flavin adenine dinucleotide binding"/>
    <property type="evidence" value="ECO:0007669"/>
    <property type="project" value="InterPro"/>
</dbReference>
<keyword evidence="4" id="KW-0521">NADP</keyword>
<comment type="similarity">
    <text evidence="1">Belongs to the FMO family.</text>
</comment>
<evidence type="ECO:0000313" key="8">
    <source>
        <dbReference type="Proteomes" id="UP000000707"/>
    </source>
</evidence>
<evidence type="ECO:0000256" key="3">
    <source>
        <dbReference type="ARBA" id="ARBA00022827"/>
    </source>
</evidence>
<gene>
    <name evidence="7" type="ORF">CANTEDRAFT_132392</name>
</gene>
<evidence type="ECO:0000256" key="5">
    <source>
        <dbReference type="ARBA" id="ARBA00023002"/>
    </source>
</evidence>
<evidence type="ECO:0000256" key="4">
    <source>
        <dbReference type="ARBA" id="ARBA00022857"/>
    </source>
</evidence>
<evidence type="ECO:0000313" key="7">
    <source>
        <dbReference type="EMBL" id="EGV60696.1"/>
    </source>
</evidence>
<sequence>MVIIVVLIAGVLVAVAPMHIAHIQALEALIYVFQVLVVELIEWISYVKNRDIWGSGAQIESRHREVTDEGREQRGGISTITLEGDGKAAKNPQFTKIVGFEQRERAGGSWNPSFDQTDLEVPPQDILDTERYNEPDVISPPADVPAGLEGSSEQNPVKTDFDQKARDLSWRFGGVYKDLYTNVPARFTRFSYMENEDKFHDEKRTIYPLMSQVELCKRIQTFVAKEGIEKYYRFNSRVESVVKTESGKWLLSIRKVYDGDHEEWYQEEFDAVLVAIGHFGVPVFPHTTGLAEFNRNFPGVVSHANSYRNHEDFRDKKVLVVGGSISTMNTIQYVLRLAKSFTVALREENKVYKWVNSALRTGGVILKPQIDSIDGKTGEITFKDGSRDSGFDKIVFSTGYHFHFPFLKGLVKFDRQKRRLPGLYYNTFWIEDPTIASTGLTSSTLTFFCMETSAAAIAGVWSGVTELPSKEEQIKWEIERAESPPVEGFLYFAHTKMEEQFLKPMSRFFTKNRRSPFYKDGIHVGDVDIAVDRIQKIFYSIRDGKLPIKDTLYE</sequence>
<keyword evidence="2" id="KW-0285">Flavoprotein</keyword>
<dbReference type="InterPro" id="IPR000960">
    <property type="entry name" value="Flavin_mOase"/>
</dbReference>
<dbReference type="KEGG" id="cten:18249617"/>
<dbReference type="AlphaFoldDB" id="G3BFH9"/>
<keyword evidence="8" id="KW-1185">Reference proteome</keyword>
<dbReference type="InterPro" id="IPR036188">
    <property type="entry name" value="FAD/NAD-bd_sf"/>
</dbReference>
<reference evidence="7 8" key="1">
    <citation type="journal article" date="2011" name="Proc. Natl. Acad. Sci. U.S.A.">
        <title>Comparative genomics of xylose-fermenting fungi for enhanced biofuel production.</title>
        <authorList>
            <person name="Wohlbach D.J."/>
            <person name="Kuo A."/>
            <person name="Sato T.K."/>
            <person name="Potts K.M."/>
            <person name="Salamov A.A."/>
            <person name="LaButti K.M."/>
            <person name="Sun H."/>
            <person name="Clum A."/>
            <person name="Pangilinan J.L."/>
            <person name="Lindquist E.A."/>
            <person name="Lucas S."/>
            <person name="Lapidus A."/>
            <person name="Jin M."/>
            <person name="Gunawan C."/>
            <person name="Balan V."/>
            <person name="Dale B.E."/>
            <person name="Jeffries T.W."/>
            <person name="Zinkel R."/>
            <person name="Barry K.W."/>
            <person name="Grigoriev I.V."/>
            <person name="Gasch A.P."/>
        </authorList>
    </citation>
    <scope>NUCLEOTIDE SEQUENCE [LARGE SCALE GENOMIC DNA]</scope>
    <source>
        <strain evidence="8">ATCC 10573 / BCRC 21748 / CBS 615 / JCM 9827 / NBRC 10315 / NRRL Y-1498 / VKM Y-70</strain>
    </source>
</reference>
<dbReference type="InterPro" id="IPR020946">
    <property type="entry name" value="Flavin_mOase-like"/>
</dbReference>
<dbReference type="SUPFAM" id="SSF51905">
    <property type="entry name" value="FAD/NAD(P)-binding domain"/>
    <property type="match status" value="2"/>
</dbReference>
<dbReference type="EMBL" id="GL996528">
    <property type="protein sequence ID" value="EGV60696.1"/>
    <property type="molecule type" value="Genomic_DNA"/>
</dbReference>
<evidence type="ECO:0000256" key="2">
    <source>
        <dbReference type="ARBA" id="ARBA00022630"/>
    </source>
</evidence>
<evidence type="ECO:0000256" key="6">
    <source>
        <dbReference type="SAM" id="MobiDB-lite"/>
    </source>
</evidence>
<dbReference type="Gene3D" id="3.50.50.60">
    <property type="entry name" value="FAD/NAD(P)-binding domain"/>
    <property type="match status" value="2"/>
</dbReference>
<protein>
    <submittedName>
        <fullName evidence="7">Flavin-containing monooxygenase</fullName>
    </submittedName>
</protein>
<keyword evidence="5" id="KW-0560">Oxidoreductase</keyword>
<dbReference type="HOGENOM" id="CLU_006909_5_3_1"/>
<dbReference type="GeneID" id="18249617"/>
<dbReference type="InterPro" id="IPR050346">
    <property type="entry name" value="FMO-like"/>
</dbReference>
<accession>G3BFH9</accession>
<keyword evidence="3" id="KW-0274">FAD</keyword>
<dbReference type="eggNOG" id="KOG1399">
    <property type="taxonomic scope" value="Eukaryota"/>
</dbReference>
<dbReference type="Proteomes" id="UP000000707">
    <property type="component" value="Unassembled WGS sequence"/>
</dbReference>
<name>G3BFH9_CANTC</name>
<keyword evidence="7" id="KW-0503">Monooxygenase</keyword>
<dbReference type="Pfam" id="PF00743">
    <property type="entry name" value="FMO-like"/>
    <property type="match status" value="2"/>
</dbReference>
<dbReference type="GO" id="GO:0050661">
    <property type="term" value="F:NADP binding"/>
    <property type="evidence" value="ECO:0007669"/>
    <property type="project" value="InterPro"/>
</dbReference>
<proteinExistence type="inferred from homology"/>
<feature type="region of interest" description="Disordered" evidence="6">
    <location>
        <begin position="133"/>
        <end position="157"/>
    </location>
</feature>
<dbReference type="OrthoDB" id="66881at2759"/>
<evidence type="ECO:0000256" key="1">
    <source>
        <dbReference type="ARBA" id="ARBA00009183"/>
    </source>
</evidence>
<organism evidence="8">
    <name type="scientific">Candida tenuis (strain ATCC 10573 / BCRC 21748 / CBS 615 / JCM 9827 / NBRC 10315 / NRRL Y-1498 / VKM Y-70)</name>
    <name type="common">Yeast</name>
    <name type="synonym">Yamadazyma tenuis</name>
    <dbReference type="NCBI Taxonomy" id="590646"/>
    <lineage>
        <taxon>Eukaryota</taxon>
        <taxon>Fungi</taxon>
        <taxon>Dikarya</taxon>
        <taxon>Ascomycota</taxon>
        <taxon>Saccharomycotina</taxon>
        <taxon>Pichiomycetes</taxon>
        <taxon>Debaryomycetaceae</taxon>
        <taxon>Yamadazyma</taxon>
    </lineage>
</organism>
<dbReference type="PRINTS" id="PR00370">
    <property type="entry name" value="FMOXYGENASE"/>
</dbReference>